<dbReference type="Proteomes" id="UP000031546">
    <property type="component" value="Unassembled WGS sequence"/>
</dbReference>
<dbReference type="InterPro" id="IPR023468">
    <property type="entry name" value="Riboflavin_kinase"/>
</dbReference>
<dbReference type="InterPro" id="IPR015864">
    <property type="entry name" value="FAD_synthase"/>
</dbReference>
<keyword evidence="7" id="KW-0548">Nucleotidyltransferase</keyword>
<evidence type="ECO:0000256" key="8">
    <source>
        <dbReference type="ARBA" id="ARBA00022741"/>
    </source>
</evidence>
<evidence type="ECO:0000256" key="9">
    <source>
        <dbReference type="ARBA" id="ARBA00022827"/>
    </source>
</evidence>
<dbReference type="InterPro" id="IPR014729">
    <property type="entry name" value="Rossmann-like_a/b/a_fold"/>
</dbReference>
<comment type="similarity">
    <text evidence="2">Belongs to the RibF family.</text>
</comment>
<dbReference type="GO" id="GO:0005524">
    <property type="term" value="F:ATP binding"/>
    <property type="evidence" value="ECO:0007669"/>
    <property type="project" value="UniProtKB-KW"/>
</dbReference>
<evidence type="ECO:0000313" key="13">
    <source>
        <dbReference type="EMBL" id="KIH70605.1"/>
    </source>
</evidence>
<evidence type="ECO:0000256" key="4">
    <source>
        <dbReference type="ARBA" id="ARBA00022630"/>
    </source>
</evidence>
<evidence type="ECO:0000313" key="15">
    <source>
        <dbReference type="Proteomes" id="UP000031546"/>
    </source>
</evidence>
<dbReference type="OrthoDB" id="9803667at2"/>
<feature type="domain" description="FAD synthetase" evidence="12">
    <location>
        <begin position="16"/>
        <end position="170"/>
    </location>
</feature>
<comment type="caution">
    <text evidence="13">The sequence shown here is derived from an EMBL/GenBank/DDBJ whole genome shotgun (WGS) entry which is preliminary data.</text>
</comment>
<proteinExistence type="inferred from homology"/>
<evidence type="ECO:0000256" key="10">
    <source>
        <dbReference type="ARBA" id="ARBA00022840"/>
    </source>
</evidence>
<comment type="catalytic activity">
    <reaction evidence="11">
        <text>FMN + ATP + H(+) = FAD + diphosphate</text>
        <dbReference type="Rhea" id="RHEA:17237"/>
        <dbReference type="ChEBI" id="CHEBI:15378"/>
        <dbReference type="ChEBI" id="CHEBI:30616"/>
        <dbReference type="ChEBI" id="CHEBI:33019"/>
        <dbReference type="ChEBI" id="CHEBI:57692"/>
        <dbReference type="ChEBI" id="CHEBI:58210"/>
        <dbReference type="EC" id="2.7.7.2"/>
    </reaction>
</comment>
<evidence type="ECO:0000256" key="7">
    <source>
        <dbReference type="ARBA" id="ARBA00022695"/>
    </source>
</evidence>
<gene>
    <name evidence="14" type="ORF">F7P68_0009170</name>
    <name evidence="13" type="ORF">SN16_07795</name>
</gene>
<evidence type="ECO:0000256" key="1">
    <source>
        <dbReference type="ARBA" id="ARBA00004726"/>
    </source>
</evidence>
<dbReference type="GO" id="GO:0008531">
    <property type="term" value="F:riboflavin kinase activity"/>
    <property type="evidence" value="ECO:0007669"/>
    <property type="project" value="TreeGrafter"/>
</dbReference>
<keyword evidence="10" id="KW-0067">ATP-binding</keyword>
<keyword evidence="9" id="KW-0274">FAD</keyword>
<keyword evidence="5" id="KW-0288">FMN</keyword>
<dbReference type="Gene3D" id="3.40.50.620">
    <property type="entry name" value="HUPs"/>
    <property type="match status" value="1"/>
</dbReference>
<reference evidence="14" key="2">
    <citation type="submission" date="2020-04" db="EMBL/GenBank/DDBJ databases">
        <authorList>
            <person name="Tanveer F."/>
            <person name="Xie Y."/>
            <person name="Shinwari Z.K."/>
        </authorList>
    </citation>
    <scope>NUCLEOTIDE SEQUENCE</scope>
    <source>
        <strain evidence="14">MOSEL-ME25</strain>
    </source>
</reference>
<dbReference type="SUPFAM" id="SSF52374">
    <property type="entry name" value="Nucleotidylyl transferase"/>
    <property type="match status" value="1"/>
</dbReference>
<dbReference type="RefSeq" id="WP_040106063.1">
    <property type="nucleotide sequence ID" value="NZ_JABEVU030000001.1"/>
</dbReference>
<keyword evidence="8" id="KW-0547">Nucleotide-binding</keyword>
<dbReference type="FunFam" id="3.40.50.620:FF:000021">
    <property type="entry name" value="Riboflavin biosynthesis protein"/>
    <property type="match status" value="1"/>
</dbReference>
<evidence type="ECO:0000256" key="5">
    <source>
        <dbReference type="ARBA" id="ARBA00022643"/>
    </source>
</evidence>
<dbReference type="UniPathway" id="UPA00277">
    <property type="reaction ID" value="UER00407"/>
</dbReference>
<dbReference type="PANTHER" id="PTHR22749:SF6">
    <property type="entry name" value="RIBOFLAVIN KINASE"/>
    <property type="match status" value="1"/>
</dbReference>
<dbReference type="EC" id="2.7.7.2" evidence="3"/>
<name>A0A0C2H9W8_9STAP</name>
<reference evidence="14" key="3">
    <citation type="submission" date="2022-12" db="EMBL/GenBank/DDBJ databases">
        <title>Genome analysis and biological profiling of marine Salinicoccus roseus MOSEL-ME25.</title>
        <authorList>
            <person name="Mirza F.T."/>
            <person name="Xie Y."/>
            <person name="Shinwari Z.K."/>
        </authorList>
    </citation>
    <scope>NUCLEOTIDE SEQUENCE</scope>
    <source>
        <strain evidence="14">MOSEL-ME25</strain>
    </source>
</reference>
<dbReference type="GO" id="GO:0009231">
    <property type="term" value="P:riboflavin biosynthetic process"/>
    <property type="evidence" value="ECO:0007669"/>
    <property type="project" value="InterPro"/>
</dbReference>
<evidence type="ECO:0000256" key="3">
    <source>
        <dbReference type="ARBA" id="ARBA00012393"/>
    </source>
</evidence>
<keyword evidence="4" id="KW-0285">Flavoprotein</keyword>
<organism evidence="13 15">
    <name type="scientific">Salinicoccus roseus</name>
    <dbReference type="NCBI Taxonomy" id="45670"/>
    <lineage>
        <taxon>Bacteria</taxon>
        <taxon>Bacillati</taxon>
        <taxon>Bacillota</taxon>
        <taxon>Bacilli</taxon>
        <taxon>Bacillales</taxon>
        <taxon>Staphylococcaceae</taxon>
        <taxon>Salinicoccus</taxon>
    </lineage>
</organism>
<dbReference type="GeneID" id="77845455"/>
<dbReference type="PANTHER" id="PTHR22749">
    <property type="entry name" value="RIBOFLAVIN KINASE/FMN ADENYLYLTRANSFERASE"/>
    <property type="match status" value="1"/>
</dbReference>
<evidence type="ECO:0000259" key="12">
    <source>
        <dbReference type="Pfam" id="PF06574"/>
    </source>
</evidence>
<evidence type="ECO:0000256" key="11">
    <source>
        <dbReference type="ARBA" id="ARBA00049494"/>
    </source>
</evidence>
<dbReference type="GO" id="GO:0003919">
    <property type="term" value="F:FMN adenylyltransferase activity"/>
    <property type="evidence" value="ECO:0007669"/>
    <property type="project" value="UniProtKB-EC"/>
</dbReference>
<dbReference type="GO" id="GO:0009398">
    <property type="term" value="P:FMN biosynthetic process"/>
    <property type="evidence" value="ECO:0007669"/>
    <property type="project" value="TreeGrafter"/>
</dbReference>
<sequence>MEIIHIDDNNLAEWQENSRKNVMALGFFDGVHKGHQQVIGTAAEEAEKAGAALDVMSFFPHPKTVLSNGRVRVDYLMPLEEKARVLESLGVDRFYIVRFTKRFASLSPEAYVKEYLSEFDTIHAVAGYDFSYGFKGQGTIDRLYRDSDQQIGVSKIEKVEHAGEKISSTRIRAAILEGRVSELRQMLGRRYRTCAELSDGYLSLKEYYLLPQDGIYDVIIEAGGARHSTQIYVDRERQKIMFTKKCLMDQINQHEIAITWDRRVASYSFYHMVAQ</sequence>
<evidence type="ECO:0000256" key="6">
    <source>
        <dbReference type="ARBA" id="ARBA00022679"/>
    </source>
</evidence>
<keyword evidence="6" id="KW-0808">Transferase</keyword>
<dbReference type="CDD" id="cd02064">
    <property type="entry name" value="FAD_synthetase_N"/>
    <property type="match status" value="1"/>
</dbReference>
<dbReference type="STRING" id="45670.SN16_07795"/>
<dbReference type="Pfam" id="PF06574">
    <property type="entry name" value="FAD_syn"/>
    <property type="match status" value="1"/>
</dbReference>
<dbReference type="AlphaFoldDB" id="A0A0C2H9W8"/>
<evidence type="ECO:0000256" key="2">
    <source>
        <dbReference type="ARBA" id="ARBA00010214"/>
    </source>
</evidence>
<dbReference type="EMBL" id="JXII01000006">
    <property type="protein sequence ID" value="KIH70605.1"/>
    <property type="molecule type" value="Genomic_DNA"/>
</dbReference>
<dbReference type="GO" id="GO:0006747">
    <property type="term" value="P:FAD biosynthetic process"/>
    <property type="evidence" value="ECO:0007669"/>
    <property type="project" value="UniProtKB-UniPathway"/>
</dbReference>
<evidence type="ECO:0000313" key="16">
    <source>
        <dbReference type="Proteomes" id="UP000527860"/>
    </source>
</evidence>
<reference evidence="13 15" key="1">
    <citation type="submission" date="2015-01" db="EMBL/GenBank/DDBJ databases">
        <title>Genome sequences of high lactate-tolerant strain Salinicoccus roseus W12 with industrial interest.</title>
        <authorList>
            <person name="Wang H."/>
            <person name="Yu B."/>
        </authorList>
    </citation>
    <scope>NUCLEOTIDE SEQUENCE [LARGE SCALE GENOMIC DNA]</scope>
    <source>
        <strain evidence="13 15">W12</strain>
    </source>
</reference>
<comment type="pathway">
    <text evidence="1">Cofactor biosynthesis; FAD biosynthesis; FAD from FMN: step 1/1.</text>
</comment>
<accession>A0A0C2H9W8</accession>
<protein>
    <recommendedName>
        <fullName evidence="3">FAD synthase</fullName>
        <ecNumber evidence="3">2.7.7.2</ecNumber>
    </recommendedName>
</protein>
<keyword evidence="16" id="KW-1185">Reference proteome</keyword>
<dbReference type="Proteomes" id="UP000527860">
    <property type="component" value="Unassembled WGS sequence"/>
</dbReference>
<dbReference type="EMBL" id="JABEVU030000001">
    <property type="protein sequence ID" value="MDB0580701.1"/>
    <property type="molecule type" value="Genomic_DNA"/>
</dbReference>
<evidence type="ECO:0000313" key="14">
    <source>
        <dbReference type="EMBL" id="MDB0580701.1"/>
    </source>
</evidence>